<accession>L0WAK5</accession>
<evidence type="ECO:0000256" key="1">
    <source>
        <dbReference type="ARBA" id="ARBA00022729"/>
    </source>
</evidence>
<protein>
    <recommendedName>
        <fullName evidence="3">SbsA Ig-like domain-containing protein</fullName>
    </recommendedName>
</protein>
<comment type="caution">
    <text evidence="4">The sequence shown here is derived from an EMBL/GenBank/DDBJ whole genome shotgun (WGS) entry which is preliminary data.</text>
</comment>
<feature type="compositionally biased region" description="Low complexity" evidence="2">
    <location>
        <begin position="607"/>
        <end position="617"/>
    </location>
</feature>
<keyword evidence="5" id="KW-1185">Reference proteome</keyword>
<dbReference type="PATRIC" id="fig|1177179.3.peg.3004"/>
<dbReference type="Gene3D" id="2.60.40.1220">
    <property type="match status" value="1"/>
</dbReference>
<proteinExistence type="predicted"/>
<sequence>MAGLLAACGGDAGSTSFDGSGPASLYYSYPYDGQQAVSPHAPVVLRFSGAVSADPDHYRLYQCAPQASRCDADSKVGTVALAAPQSTGEGRGLVLAPADGSLKTGTTYSLVFNDLDIDGDTISLPQGSLAFRTRVARKGPLSERLPQPALAVSQVMPAGDDQPLVDFSTVSVRFNQPLASSTVRYGDSVSLRHDGQLVPASVRMQGSALVIDPDTDLTPGADYTLAITTALQGIGGDGLDSPFEKHWVAKDTRPRSVMVQQAAAANDCDQPSAQSTSMLTGQAINCVPVIARLLGDTTVSRQSGDVFAQLAFAPHFPEVTPLRIPRGSLLKGDALKVMIGGQVDAGFDSGKVTVTFLSDATGYLIPNPYTDDPDAPRQLRLSIDVAFDTQDPRANGAFTQQLLQVELVGTAIADTDKGSLVADAVGVVEPEVLGVETAYGVLSFHMESYPDQQSAPSQPMDMTHPQLRSWQPGEQALMQRPGDPVVLNFSEPLDADSIVAGNNLRLSAGGSTVDFDWRVDGAALVLQPAQPLAYGTAYQVQFTDTITDIAGNGAMGETLSFQLPDFGGDTPRAPLVLTSYPGFPCNTVDRELDANDAGRCLGGRDGSGSSPDGAAAPVEDDHLPLGRLPVNRSIAVTFSQVMAPSSVTADTVVLEEVDSDGNPQGGPLPGQRQVSGRALTFTPDQALQPGHLYRYTLHSVPANPDCGGDALCDTRGLPLQTRLLYQQAADFPEPQQGGESLVIYFRAEPASGDVLQALRNLPSADVNANLQLDDGEALPSQTDSAEKNSAMLAKGNPSAEGQLIKDIDIGCPSQDYLVPDLSTFPALENLYGYLYQDMPSSPCPDRQYLFITGNLGADIAGYLSKDQVAERFGDDPLIPQAVKEGGGVLAYINPSRIVTSGTTVYPILTEVAKALTNAVLPAPTGPQLMRIRYSCDANPSAATPCGADDDGRVKGWIIDGDGGPQFVTRLNLYLDAPKLEPVAVVSGNAQVFTHNLHSYPLTLDLTGQVHFLDDGRLQISQISTVALPIDVYLGGLVADLVEGPDAIHMRIPAGKTVLNYISKPIKP</sequence>
<dbReference type="InterPro" id="IPR014755">
    <property type="entry name" value="Cu-Rt/internalin_Ig-like"/>
</dbReference>
<feature type="domain" description="SbsA Ig-like" evidence="3">
    <location>
        <begin position="628"/>
        <end position="697"/>
    </location>
</feature>
<evidence type="ECO:0000313" key="5">
    <source>
        <dbReference type="Proteomes" id="UP000010164"/>
    </source>
</evidence>
<dbReference type="Pfam" id="PF13205">
    <property type="entry name" value="Big_5"/>
    <property type="match status" value="3"/>
</dbReference>
<evidence type="ECO:0000256" key="2">
    <source>
        <dbReference type="SAM" id="MobiDB-lite"/>
    </source>
</evidence>
<keyword evidence="1" id="KW-0732">Signal</keyword>
<feature type="region of interest" description="Disordered" evidence="2">
    <location>
        <begin position="599"/>
        <end position="622"/>
    </location>
</feature>
<organism evidence="4 5">
    <name type="scientific">Alcanivorax hongdengensis A-11-3</name>
    <dbReference type="NCBI Taxonomy" id="1177179"/>
    <lineage>
        <taxon>Bacteria</taxon>
        <taxon>Pseudomonadati</taxon>
        <taxon>Pseudomonadota</taxon>
        <taxon>Gammaproteobacteria</taxon>
        <taxon>Oceanospirillales</taxon>
        <taxon>Alcanivoracaceae</taxon>
        <taxon>Alcanivorax</taxon>
    </lineage>
</organism>
<evidence type="ECO:0000313" key="4">
    <source>
        <dbReference type="EMBL" id="EKF73122.1"/>
    </source>
</evidence>
<dbReference type="InterPro" id="IPR032812">
    <property type="entry name" value="SbsA_Ig"/>
</dbReference>
<evidence type="ECO:0000259" key="3">
    <source>
        <dbReference type="Pfam" id="PF13205"/>
    </source>
</evidence>
<gene>
    <name evidence="4" type="ORF">A11A3_15262</name>
</gene>
<feature type="domain" description="SbsA Ig-like" evidence="3">
    <location>
        <begin position="149"/>
        <end position="244"/>
    </location>
</feature>
<name>L0WAK5_9GAMM</name>
<reference evidence="4 5" key="1">
    <citation type="journal article" date="2012" name="J. Bacteriol.">
        <title>Genome Sequence of the Alkane-Degrading Bacterium Alcanivorax hongdengensis Type Strain A-11-3.</title>
        <authorList>
            <person name="Lai Q."/>
            <person name="Shao Z."/>
        </authorList>
    </citation>
    <scope>NUCLEOTIDE SEQUENCE [LARGE SCALE GENOMIC DNA]</scope>
    <source>
        <strain evidence="4 5">A-11-3</strain>
    </source>
</reference>
<dbReference type="eggNOG" id="ENOG502ZEE0">
    <property type="taxonomic scope" value="Bacteria"/>
</dbReference>
<feature type="domain" description="SbsA Ig-like" evidence="3">
    <location>
        <begin position="461"/>
        <end position="561"/>
    </location>
</feature>
<dbReference type="AlphaFoldDB" id="L0WAK5"/>
<dbReference type="EMBL" id="AMRJ01000034">
    <property type="protein sequence ID" value="EKF73122.1"/>
    <property type="molecule type" value="Genomic_DNA"/>
</dbReference>
<dbReference type="Proteomes" id="UP000010164">
    <property type="component" value="Unassembled WGS sequence"/>
</dbReference>